<dbReference type="GO" id="GO:0003899">
    <property type="term" value="F:DNA-directed RNA polymerase activity"/>
    <property type="evidence" value="ECO:0007669"/>
    <property type="project" value="UniProtKB-UniRule"/>
</dbReference>
<dbReference type="Pfam" id="PF01807">
    <property type="entry name" value="Zn_ribbon_DnaG"/>
    <property type="match status" value="1"/>
</dbReference>
<evidence type="ECO:0000256" key="3">
    <source>
        <dbReference type="ARBA" id="ARBA00022679"/>
    </source>
</evidence>
<dbReference type="InterPro" id="IPR034151">
    <property type="entry name" value="TOPRIM_DnaG_bac"/>
</dbReference>
<comment type="cofactor">
    <cofactor evidence="12 13 14">
        <name>Zn(2+)</name>
        <dbReference type="ChEBI" id="CHEBI:29105"/>
    </cofactor>
    <text evidence="12 13 14">Binds 1 zinc ion per monomer.</text>
</comment>
<keyword evidence="5 12" id="KW-0235">DNA replication</keyword>
<feature type="domain" description="Toprim" evidence="16">
    <location>
        <begin position="256"/>
        <end position="338"/>
    </location>
</feature>
<dbReference type="Pfam" id="PF10410">
    <property type="entry name" value="DnaB_bind"/>
    <property type="match status" value="1"/>
</dbReference>
<feature type="region of interest" description="Disordered" evidence="15">
    <location>
        <begin position="588"/>
        <end position="608"/>
    </location>
</feature>
<comment type="similarity">
    <text evidence="12 13">Belongs to the DnaG primase family.</text>
</comment>
<comment type="subunit">
    <text evidence="12">Monomer. Interacts with DnaB.</text>
</comment>
<sequence>MIPEEVISDIKHATDIVQVVSETVQLKKTGSNFAGLCPFHSEKTPSFTVSPTKQIYYCFGCGAGGSVFNFVMKRDGLSFPETVRSLGSRCGIEVPERPMSDEEKEKIGVREKIFLANRLAVDFFSQTLKGASGAGALAYLRNRGITDETMEKFGLGYAPDAWDAVSGCLSSHRVPVDIAVGSGLLIAKETGRYYDRFRNRIVFPIFDTAMQVSGFGGRVMDDALPKYLNSPETPVYHKARSLYGLHAAREGIRQSGTAFVVEGYFDVLALFQNGITQVAATLGTALTRDHVRLLSRCGAERFVLVFDSDGAGIRAALRSVPVFQKEYMTAKVLVLPTGHDPDSFVRESGPEAFLALADKAMDLLEFLMDAAIRSHGLSVEGRLKVLADMKEPLLAMEDRVARSLYIRILAEKVGIDEEAVSEKIHRGPGPTSRPPVAEPWQEASGKPLGRLKEENSLEYQIVSMLVRYAGIHAYCREVGITDYFEEPGLKEICSLALAYDGPPEAMTDWFLMNLREEGQRELVARLAIDEFPVIHQRCVALIDQYVRNRNRLGDDLSKRIRDAEARGDHELLLALLEEKRRFSQDLKRRQHEARKVKHQSGVAGGKTI</sequence>
<dbReference type="HAMAP" id="MF_00974">
    <property type="entry name" value="DNA_primase_DnaG"/>
    <property type="match status" value="1"/>
</dbReference>
<keyword evidence="2 12" id="KW-0639">Primosome</keyword>
<protein>
    <recommendedName>
        <fullName evidence="12 13">DNA primase</fullName>
        <ecNumber evidence="12">2.7.7.101</ecNumber>
    </recommendedName>
</protein>
<dbReference type="InterPro" id="IPR006171">
    <property type="entry name" value="TOPRIM_dom"/>
</dbReference>
<keyword evidence="7 12" id="KW-0863">Zinc-finger</keyword>
<evidence type="ECO:0000256" key="5">
    <source>
        <dbReference type="ARBA" id="ARBA00022705"/>
    </source>
</evidence>
<dbReference type="InterPro" id="IPR030846">
    <property type="entry name" value="DnaG_bac"/>
</dbReference>
<dbReference type="GO" id="GO:0000428">
    <property type="term" value="C:DNA-directed RNA polymerase complex"/>
    <property type="evidence" value="ECO:0007669"/>
    <property type="project" value="UniProtKB-KW"/>
</dbReference>
<keyword evidence="1 12" id="KW-0240">DNA-directed RNA polymerase</keyword>
<evidence type="ECO:0000256" key="13">
    <source>
        <dbReference type="PIRNR" id="PIRNR002811"/>
    </source>
</evidence>
<dbReference type="InterPro" id="IPR050219">
    <property type="entry name" value="DnaG_primase"/>
</dbReference>
<keyword evidence="9" id="KW-0460">Magnesium</keyword>
<dbReference type="InterPro" id="IPR006295">
    <property type="entry name" value="DNA_primase_DnaG"/>
</dbReference>
<dbReference type="SUPFAM" id="SSF57783">
    <property type="entry name" value="Zinc beta-ribbon"/>
    <property type="match status" value="1"/>
</dbReference>
<dbReference type="RefSeq" id="WP_175469658.1">
    <property type="nucleotide sequence ID" value="NZ_FMUX01000007.1"/>
</dbReference>
<dbReference type="Pfam" id="PF08275">
    <property type="entry name" value="DNAG_N"/>
    <property type="match status" value="1"/>
</dbReference>
<evidence type="ECO:0000259" key="16">
    <source>
        <dbReference type="PROSITE" id="PS50880"/>
    </source>
</evidence>
<dbReference type="Pfam" id="PF13155">
    <property type="entry name" value="Toprim_2"/>
    <property type="match status" value="1"/>
</dbReference>
<evidence type="ECO:0000256" key="7">
    <source>
        <dbReference type="ARBA" id="ARBA00022771"/>
    </source>
</evidence>
<keyword evidence="4 12" id="KW-0548">Nucleotidyltransferase</keyword>
<dbReference type="Gene3D" id="3.40.1360.10">
    <property type="match status" value="1"/>
</dbReference>
<name>A0A1G5F1R5_9BACT</name>
<evidence type="ECO:0000256" key="14">
    <source>
        <dbReference type="PIRSR" id="PIRSR002811-1"/>
    </source>
</evidence>
<feature type="zinc finger region" description="CHC2-type" evidence="12 14">
    <location>
        <begin position="37"/>
        <end position="61"/>
    </location>
</feature>
<organism evidence="17 18">
    <name type="scientific">Desulfoluna spongiiphila</name>
    <dbReference type="NCBI Taxonomy" id="419481"/>
    <lineage>
        <taxon>Bacteria</taxon>
        <taxon>Pseudomonadati</taxon>
        <taxon>Thermodesulfobacteriota</taxon>
        <taxon>Desulfobacteria</taxon>
        <taxon>Desulfobacterales</taxon>
        <taxon>Desulfolunaceae</taxon>
        <taxon>Desulfoluna</taxon>
    </lineage>
</organism>
<dbReference type="Gene3D" id="3.90.980.10">
    <property type="entry name" value="DNA primase, catalytic core, N-terminal domain"/>
    <property type="match status" value="1"/>
</dbReference>
<dbReference type="STRING" id="419481.SAMN05216233_10771"/>
<feature type="compositionally biased region" description="Basic residues" evidence="15">
    <location>
        <begin position="588"/>
        <end position="598"/>
    </location>
</feature>
<keyword evidence="3 12" id="KW-0808">Transferase</keyword>
<dbReference type="EMBL" id="FMUX01000007">
    <property type="protein sequence ID" value="SCY33051.1"/>
    <property type="molecule type" value="Genomic_DNA"/>
</dbReference>
<comment type="domain">
    <text evidence="12">Contains an N-terminal zinc-binding domain, a central core domain that contains the primase activity, and a C-terminal DnaB-binding domain.</text>
</comment>
<evidence type="ECO:0000256" key="12">
    <source>
        <dbReference type="HAMAP-Rule" id="MF_00974"/>
    </source>
</evidence>
<proteinExistence type="inferred from homology"/>
<dbReference type="EC" id="2.7.7.101" evidence="12"/>
<evidence type="ECO:0000256" key="9">
    <source>
        <dbReference type="ARBA" id="ARBA00022842"/>
    </source>
</evidence>
<keyword evidence="10 12" id="KW-0238">DNA-binding</keyword>
<evidence type="ECO:0000256" key="1">
    <source>
        <dbReference type="ARBA" id="ARBA00022478"/>
    </source>
</evidence>
<keyword evidence="11 12" id="KW-0804">Transcription</keyword>
<dbReference type="NCBIfam" id="TIGR01391">
    <property type="entry name" value="dnaG"/>
    <property type="match status" value="1"/>
</dbReference>
<dbReference type="Proteomes" id="UP000198870">
    <property type="component" value="Unassembled WGS sequence"/>
</dbReference>
<accession>A0A1G5F1R5</accession>
<dbReference type="PIRSF" id="PIRSF002811">
    <property type="entry name" value="DnaG"/>
    <property type="match status" value="1"/>
</dbReference>
<dbReference type="PANTHER" id="PTHR30313:SF2">
    <property type="entry name" value="DNA PRIMASE"/>
    <property type="match status" value="1"/>
</dbReference>
<dbReference type="InterPro" id="IPR037068">
    <property type="entry name" value="DNA_primase_core_N_sf"/>
</dbReference>
<evidence type="ECO:0000256" key="6">
    <source>
        <dbReference type="ARBA" id="ARBA00022723"/>
    </source>
</evidence>
<dbReference type="InterPro" id="IPR019475">
    <property type="entry name" value="DNA_primase_DnaB-bd"/>
</dbReference>
<comment type="catalytic activity">
    <reaction evidence="12">
        <text>ssDNA + n NTP = ssDNA/pppN(pN)n-1 hybrid + (n-1) diphosphate.</text>
        <dbReference type="EC" id="2.7.7.101"/>
    </reaction>
</comment>
<dbReference type="SMART" id="SM00400">
    <property type="entry name" value="ZnF_CHCC"/>
    <property type="match status" value="1"/>
</dbReference>
<evidence type="ECO:0000256" key="8">
    <source>
        <dbReference type="ARBA" id="ARBA00022833"/>
    </source>
</evidence>
<dbReference type="CDD" id="cd03364">
    <property type="entry name" value="TOPRIM_DnaG_primases"/>
    <property type="match status" value="1"/>
</dbReference>
<dbReference type="InterPro" id="IPR002694">
    <property type="entry name" value="Znf_CHC2"/>
</dbReference>
<dbReference type="GO" id="GO:0003677">
    <property type="term" value="F:DNA binding"/>
    <property type="evidence" value="ECO:0007669"/>
    <property type="project" value="UniProtKB-KW"/>
</dbReference>
<gene>
    <name evidence="12" type="primary">dnaG</name>
    <name evidence="17" type="ORF">SAMN05216233_10771</name>
</gene>
<evidence type="ECO:0000256" key="10">
    <source>
        <dbReference type="ARBA" id="ARBA00023125"/>
    </source>
</evidence>
<comment type="function">
    <text evidence="12 13">RNA polymerase that catalyzes the synthesis of short RNA molecules used as primers for DNA polymerase during DNA replication.</text>
</comment>
<dbReference type="FunFam" id="3.90.580.10:FF:000001">
    <property type="entry name" value="DNA primase"/>
    <property type="match status" value="1"/>
</dbReference>
<dbReference type="SMART" id="SM00493">
    <property type="entry name" value="TOPRIM"/>
    <property type="match status" value="1"/>
</dbReference>
<dbReference type="GO" id="GO:0008270">
    <property type="term" value="F:zinc ion binding"/>
    <property type="evidence" value="ECO:0007669"/>
    <property type="project" value="UniProtKB-UniRule"/>
</dbReference>
<reference evidence="17 18" key="1">
    <citation type="submission" date="2016-10" db="EMBL/GenBank/DDBJ databases">
        <authorList>
            <person name="de Groot N.N."/>
        </authorList>
    </citation>
    <scope>NUCLEOTIDE SEQUENCE [LARGE SCALE GENOMIC DNA]</scope>
    <source>
        <strain evidence="17 18">AA1</strain>
    </source>
</reference>
<keyword evidence="6 12" id="KW-0479">Metal-binding</keyword>
<dbReference type="Gene3D" id="3.90.580.10">
    <property type="entry name" value="Zinc finger, CHC2-type domain"/>
    <property type="match status" value="1"/>
</dbReference>
<dbReference type="GO" id="GO:1990077">
    <property type="term" value="C:primosome complex"/>
    <property type="evidence" value="ECO:0007669"/>
    <property type="project" value="UniProtKB-KW"/>
</dbReference>
<evidence type="ECO:0000256" key="4">
    <source>
        <dbReference type="ARBA" id="ARBA00022695"/>
    </source>
</evidence>
<keyword evidence="18" id="KW-1185">Reference proteome</keyword>
<dbReference type="SUPFAM" id="SSF56731">
    <property type="entry name" value="DNA primase core"/>
    <property type="match status" value="1"/>
</dbReference>
<dbReference type="InterPro" id="IPR036977">
    <property type="entry name" value="DNA_primase_Znf_CHC2"/>
</dbReference>
<keyword evidence="8 12" id="KW-0862">Zinc</keyword>
<dbReference type="GO" id="GO:0006269">
    <property type="term" value="P:DNA replication, synthesis of primer"/>
    <property type="evidence" value="ECO:0007669"/>
    <property type="project" value="UniProtKB-UniRule"/>
</dbReference>
<dbReference type="PROSITE" id="PS50880">
    <property type="entry name" value="TOPRIM"/>
    <property type="match status" value="1"/>
</dbReference>
<dbReference type="GO" id="GO:0005737">
    <property type="term" value="C:cytoplasm"/>
    <property type="evidence" value="ECO:0007669"/>
    <property type="project" value="TreeGrafter"/>
</dbReference>
<evidence type="ECO:0000313" key="17">
    <source>
        <dbReference type="EMBL" id="SCY33051.1"/>
    </source>
</evidence>
<dbReference type="PANTHER" id="PTHR30313">
    <property type="entry name" value="DNA PRIMASE"/>
    <property type="match status" value="1"/>
</dbReference>
<evidence type="ECO:0000256" key="11">
    <source>
        <dbReference type="ARBA" id="ARBA00023163"/>
    </source>
</evidence>
<evidence type="ECO:0000313" key="18">
    <source>
        <dbReference type="Proteomes" id="UP000198870"/>
    </source>
</evidence>
<evidence type="ECO:0000256" key="15">
    <source>
        <dbReference type="SAM" id="MobiDB-lite"/>
    </source>
</evidence>
<evidence type="ECO:0000256" key="2">
    <source>
        <dbReference type="ARBA" id="ARBA00022515"/>
    </source>
</evidence>
<dbReference type="AlphaFoldDB" id="A0A1G5F1R5"/>
<dbReference type="InterPro" id="IPR013264">
    <property type="entry name" value="DNAG_N"/>
</dbReference>